<keyword evidence="2" id="KW-0489">Methyltransferase</keyword>
<dbReference type="GeneID" id="27907303"/>
<evidence type="ECO:0000259" key="1">
    <source>
        <dbReference type="Pfam" id="PF08241"/>
    </source>
</evidence>
<dbReference type="RefSeq" id="XP_016765498.1">
    <property type="nucleotide sequence ID" value="XM_016910166.1"/>
</dbReference>
<dbReference type="Pfam" id="PF08241">
    <property type="entry name" value="Methyltransf_11"/>
    <property type="match status" value="1"/>
</dbReference>
<dbReference type="OMA" id="HHFDKPD"/>
<reference evidence="2 3" key="1">
    <citation type="journal article" date="2012" name="PLoS Pathog.">
        <title>Diverse lifestyles and strategies of plant pathogenesis encoded in the genomes of eighteen Dothideomycetes fungi.</title>
        <authorList>
            <person name="Ohm R.A."/>
            <person name="Feau N."/>
            <person name="Henrissat B."/>
            <person name="Schoch C.L."/>
            <person name="Horwitz B.A."/>
            <person name="Barry K.W."/>
            <person name="Condon B.J."/>
            <person name="Copeland A.C."/>
            <person name="Dhillon B."/>
            <person name="Glaser F."/>
            <person name="Hesse C.N."/>
            <person name="Kosti I."/>
            <person name="LaButti K."/>
            <person name="Lindquist E.A."/>
            <person name="Lucas S."/>
            <person name="Salamov A.A."/>
            <person name="Bradshaw R.E."/>
            <person name="Ciuffetti L."/>
            <person name="Hamelin R.C."/>
            <person name="Kema G.H.J."/>
            <person name="Lawrence C."/>
            <person name="Scott J.A."/>
            <person name="Spatafora J.W."/>
            <person name="Turgeon B.G."/>
            <person name="de Wit P.J.G.M."/>
            <person name="Zhong S."/>
            <person name="Goodwin S.B."/>
            <person name="Grigoriev I.V."/>
        </authorList>
    </citation>
    <scope>NUCLEOTIDE SEQUENCE [LARGE SCALE GENOMIC DNA]</scope>
    <source>
        <strain evidence="2 3">SO2202</strain>
    </source>
</reference>
<dbReference type="GO" id="GO:0032259">
    <property type="term" value="P:methylation"/>
    <property type="evidence" value="ECO:0007669"/>
    <property type="project" value="UniProtKB-KW"/>
</dbReference>
<dbReference type="GO" id="GO:0008757">
    <property type="term" value="F:S-adenosylmethionine-dependent methyltransferase activity"/>
    <property type="evidence" value="ECO:0007669"/>
    <property type="project" value="InterPro"/>
</dbReference>
<dbReference type="PANTHER" id="PTHR43591:SF108">
    <property type="entry name" value="S-ADENOSYL-L-METHIONINE-DEPENDENT METHYLTRANSFERASE"/>
    <property type="match status" value="1"/>
</dbReference>
<dbReference type="HOGENOM" id="CLU_037990_1_0_1"/>
<dbReference type="Proteomes" id="UP000016931">
    <property type="component" value="Unassembled WGS sequence"/>
</dbReference>
<accession>N1QM68</accession>
<dbReference type="CDD" id="cd02440">
    <property type="entry name" value="AdoMet_MTases"/>
    <property type="match status" value="1"/>
</dbReference>
<feature type="domain" description="Methyltransferase type 11" evidence="1">
    <location>
        <begin position="65"/>
        <end position="169"/>
    </location>
</feature>
<dbReference type="SUPFAM" id="SSF53335">
    <property type="entry name" value="S-adenosyl-L-methionine-dependent methyltransferases"/>
    <property type="match status" value="1"/>
</dbReference>
<proteinExistence type="predicted"/>
<dbReference type="OrthoDB" id="3647at2759"/>
<evidence type="ECO:0000313" key="2">
    <source>
        <dbReference type="EMBL" id="EMF17377.1"/>
    </source>
</evidence>
<name>N1QM68_SPHMS</name>
<dbReference type="eggNOG" id="KOG1270">
    <property type="taxonomic scope" value="Eukaryota"/>
</dbReference>
<protein>
    <submittedName>
        <fullName evidence="2">S-adenosyl-L-methionine-dependent methyltransferase</fullName>
    </submittedName>
</protein>
<keyword evidence="3" id="KW-1185">Reference proteome</keyword>
<dbReference type="EMBL" id="KB456260">
    <property type="protein sequence ID" value="EMF17377.1"/>
    <property type="molecule type" value="Genomic_DNA"/>
</dbReference>
<dbReference type="InterPro" id="IPR029063">
    <property type="entry name" value="SAM-dependent_MTases_sf"/>
</dbReference>
<evidence type="ECO:0000313" key="3">
    <source>
        <dbReference type="Proteomes" id="UP000016931"/>
    </source>
</evidence>
<dbReference type="Gene3D" id="3.40.50.150">
    <property type="entry name" value="Vaccinia Virus protein VP39"/>
    <property type="match status" value="1"/>
</dbReference>
<dbReference type="STRING" id="692275.N1QM68"/>
<sequence length="359" mass="39575">MSAFTEANRKAFDELSATYNTKPWQHELKSQVATALQARTEWIGAEWISPHQQPPGQQRRDVRLLDYACGTGAITLALGPYVTQTRALDISEKMVQQYNDAARASGLTAEQACARVGNLLVEEDGEGQDSALEDREEWYEFDVVAVGLGFHHFENPERAVKQLAKRLKAQTGVLVIVDFLPFEKGGGGDNHHGSSSSSTTTTDMAHTIKRNGFTGEEMRDMYTAAGFEDFDIVALKQPARMELSSGTVYRRLFIAKGRKGATVMQKLGNWIGGLQDWAAGGWNASGGSDTHTWDPGFANDVAKQEGSIWGPEKRKAEDYAAMPKKDEPYRDTRGWNMVCLSKPLVLCCSPLLTLHSLAL</sequence>
<keyword evidence="2" id="KW-0808">Transferase</keyword>
<dbReference type="InterPro" id="IPR013216">
    <property type="entry name" value="Methyltransf_11"/>
</dbReference>
<gene>
    <name evidence="2" type="ORF">SEPMUDRAFT_77583</name>
</gene>
<dbReference type="AlphaFoldDB" id="N1QM68"/>
<dbReference type="PANTHER" id="PTHR43591">
    <property type="entry name" value="METHYLTRANSFERASE"/>
    <property type="match status" value="1"/>
</dbReference>
<organism evidence="2 3">
    <name type="scientific">Sphaerulina musiva (strain SO2202)</name>
    <name type="common">Poplar stem canker fungus</name>
    <name type="synonym">Septoria musiva</name>
    <dbReference type="NCBI Taxonomy" id="692275"/>
    <lineage>
        <taxon>Eukaryota</taxon>
        <taxon>Fungi</taxon>
        <taxon>Dikarya</taxon>
        <taxon>Ascomycota</taxon>
        <taxon>Pezizomycotina</taxon>
        <taxon>Dothideomycetes</taxon>
        <taxon>Dothideomycetidae</taxon>
        <taxon>Mycosphaerellales</taxon>
        <taxon>Mycosphaerellaceae</taxon>
        <taxon>Sphaerulina</taxon>
    </lineage>
</organism>